<dbReference type="EMBL" id="BPLR01015514">
    <property type="protein sequence ID" value="GIY76666.1"/>
    <property type="molecule type" value="Genomic_DNA"/>
</dbReference>
<comment type="caution">
    <text evidence="1">The sequence shown here is derived from an EMBL/GenBank/DDBJ whole genome shotgun (WGS) entry which is preliminary data.</text>
</comment>
<name>A0AAV4W3Z2_CAEEX</name>
<evidence type="ECO:0000313" key="1">
    <source>
        <dbReference type="EMBL" id="GIY76666.1"/>
    </source>
</evidence>
<accession>A0AAV4W3Z2</accession>
<evidence type="ECO:0000313" key="2">
    <source>
        <dbReference type="Proteomes" id="UP001054945"/>
    </source>
</evidence>
<dbReference type="AlphaFoldDB" id="A0AAV4W3Z2"/>
<gene>
    <name evidence="1" type="ORF">CEXT_322551</name>
</gene>
<protein>
    <submittedName>
        <fullName evidence="1">Uncharacterized protein</fullName>
    </submittedName>
</protein>
<reference evidence="1 2" key="1">
    <citation type="submission" date="2021-06" db="EMBL/GenBank/DDBJ databases">
        <title>Caerostris extrusa draft genome.</title>
        <authorList>
            <person name="Kono N."/>
            <person name="Arakawa K."/>
        </authorList>
    </citation>
    <scope>NUCLEOTIDE SEQUENCE [LARGE SCALE GENOMIC DNA]</scope>
</reference>
<keyword evidence="2" id="KW-1185">Reference proteome</keyword>
<organism evidence="1 2">
    <name type="scientific">Caerostris extrusa</name>
    <name type="common">Bark spider</name>
    <name type="synonym">Caerostris bankana</name>
    <dbReference type="NCBI Taxonomy" id="172846"/>
    <lineage>
        <taxon>Eukaryota</taxon>
        <taxon>Metazoa</taxon>
        <taxon>Ecdysozoa</taxon>
        <taxon>Arthropoda</taxon>
        <taxon>Chelicerata</taxon>
        <taxon>Arachnida</taxon>
        <taxon>Araneae</taxon>
        <taxon>Araneomorphae</taxon>
        <taxon>Entelegynae</taxon>
        <taxon>Araneoidea</taxon>
        <taxon>Araneidae</taxon>
        <taxon>Caerostris</taxon>
    </lineage>
</organism>
<dbReference type="Proteomes" id="UP001054945">
    <property type="component" value="Unassembled WGS sequence"/>
</dbReference>
<sequence length="136" mass="14904">MRISKTYCLIKRLPLSKFIAATGEGYGGGITFTMASLNNYHNIWVVWVPIAGASFASLVGKINILQIIISANIPNELSKRTLIPSDTTATMHVAEVMGINLNISPSSRFETVNCFGSRRPRISHGEELRASFGDDF</sequence>
<proteinExistence type="predicted"/>